<evidence type="ECO:0000256" key="4">
    <source>
        <dbReference type="ARBA" id="ARBA00022833"/>
    </source>
</evidence>
<evidence type="ECO:0000313" key="9">
    <source>
        <dbReference type="Proteomes" id="UP000801492"/>
    </source>
</evidence>
<evidence type="ECO:0000256" key="2">
    <source>
        <dbReference type="ARBA" id="ARBA00022737"/>
    </source>
</evidence>
<proteinExistence type="predicted"/>
<keyword evidence="9" id="KW-1185">Reference proteome</keyword>
<sequence>MQRPVLPRSIYGSQPERTPSEEMMLPGSQCSIQSVGTSESEYAGETSAPRLFSQNELSDLIRDLYLSKHASKLLAYRLKEKNLLRPEVTITPLNEQLGIKQEIDTTQIKLEPLEVSDVDLKETPFTDCYKLNKTKSCKKPPYKCVKCNYCSSTEHTLKRHMIVHIDKKAFQCDYCGFQTKAYKYLQNHVYKLHSEHKLNSCQYDGTGRNRLLVTGSSSVTRRLREWSVGPMRADEAVGSSDVVSLWEVVATEARGVGGVLTWCGATVSSGHLSDQP</sequence>
<organism evidence="8 9">
    <name type="scientific">Ignelater luminosus</name>
    <name type="common">Cucubano</name>
    <name type="synonym">Pyrophorus luminosus</name>
    <dbReference type="NCBI Taxonomy" id="2038154"/>
    <lineage>
        <taxon>Eukaryota</taxon>
        <taxon>Metazoa</taxon>
        <taxon>Ecdysozoa</taxon>
        <taxon>Arthropoda</taxon>
        <taxon>Hexapoda</taxon>
        <taxon>Insecta</taxon>
        <taxon>Pterygota</taxon>
        <taxon>Neoptera</taxon>
        <taxon>Endopterygota</taxon>
        <taxon>Coleoptera</taxon>
        <taxon>Polyphaga</taxon>
        <taxon>Elateriformia</taxon>
        <taxon>Elateroidea</taxon>
        <taxon>Elateridae</taxon>
        <taxon>Agrypninae</taxon>
        <taxon>Pyrophorini</taxon>
        <taxon>Ignelater</taxon>
    </lineage>
</organism>
<evidence type="ECO:0000256" key="5">
    <source>
        <dbReference type="PROSITE-ProRule" id="PRU00042"/>
    </source>
</evidence>
<keyword evidence="1" id="KW-0479">Metal-binding</keyword>
<dbReference type="OrthoDB" id="6347417at2759"/>
<keyword evidence="3 5" id="KW-0863">Zinc-finger</keyword>
<comment type="caution">
    <text evidence="8">The sequence shown here is derived from an EMBL/GenBank/DDBJ whole genome shotgun (WGS) entry which is preliminary data.</text>
</comment>
<dbReference type="PANTHER" id="PTHR24403:SF105">
    <property type="entry name" value="ZINC FINGER PROTEIN 2-LIKE ISOFORM X1"/>
    <property type="match status" value="1"/>
</dbReference>
<dbReference type="PANTHER" id="PTHR24403">
    <property type="entry name" value="ZINC FINGER PROTEIN"/>
    <property type="match status" value="1"/>
</dbReference>
<dbReference type="SMART" id="SM00355">
    <property type="entry name" value="ZnF_C2H2"/>
    <property type="match status" value="2"/>
</dbReference>
<dbReference type="AlphaFoldDB" id="A0A8K0D9L8"/>
<dbReference type="InterPro" id="IPR013087">
    <property type="entry name" value="Znf_C2H2_type"/>
</dbReference>
<name>A0A8K0D9L8_IGNLU</name>
<dbReference type="InterPro" id="IPR050688">
    <property type="entry name" value="Zinc_finger/UBP_domain"/>
</dbReference>
<dbReference type="GO" id="GO:0008270">
    <property type="term" value="F:zinc ion binding"/>
    <property type="evidence" value="ECO:0007669"/>
    <property type="project" value="UniProtKB-KW"/>
</dbReference>
<feature type="domain" description="C2H2-type" evidence="7">
    <location>
        <begin position="142"/>
        <end position="169"/>
    </location>
</feature>
<reference evidence="8" key="1">
    <citation type="submission" date="2019-08" db="EMBL/GenBank/DDBJ databases">
        <title>The genome of the North American firefly Photinus pyralis.</title>
        <authorList>
            <consortium name="Photinus pyralis genome working group"/>
            <person name="Fallon T.R."/>
            <person name="Sander Lower S.E."/>
            <person name="Weng J.-K."/>
        </authorList>
    </citation>
    <scope>NUCLEOTIDE SEQUENCE</scope>
    <source>
        <strain evidence="8">TRF0915ILg1</strain>
        <tissue evidence="8">Whole body</tissue>
    </source>
</reference>
<protein>
    <recommendedName>
        <fullName evidence="7">C2H2-type domain-containing protein</fullName>
    </recommendedName>
</protein>
<keyword evidence="2" id="KW-0677">Repeat</keyword>
<evidence type="ECO:0000259" key="7">
    <source>
        <dbReference type="PROSITE" id="PS50157"/>
    </source>
</evidence>
<evidence type="ECO:0000256" key="6">
    <source>
        <dbReference type="SAM" id="MobiDB-lite"/>
    </source>
</evidence>
<evidence type="ECO:0000313" key="8">
    <source>
        <dbReference type="EMBL" id="KAF2899567.1"/>
    </source>
</evidence>
<evidence type="ECO:0000256" key="3">
    <source>
        <dbReference type="ARBA" id="ARBA00022771"/>
    </source>
</evidence>
<accession>A0A8K0D9L8</accession>
<dbReference type="SUPFAM" id="SSF57667">
    <property type="entry name" value="beta-beta-alpha zinc fingers"/>
    <property type="match status" value="1"/>
</dbReference>
<dbReference type="GO" id="GO:0045944">
    <property type="term" value="P:positive regulation of transcription by RNA polymerase II"/>
    <property type="evidence" value="ECO:0007669"/>
    <property type="project" value="TreeGrafter"/>
</dbReference>
<dbReference type="InterPro" id="IPR036236">
    <property type="entry name" value="Znf_C2H2_sf"/>
</dbReference>
<feature type="region of interest" description="Disordered" evidence="6">
    <location>
        <begin position="1"/>
        <end position="24"/>
    </location>
</feature>
<feature type="domain" description="C2H2-type" evidence="7">
    <location>
        <begin position="170"/>
        <end position="198"/>
    </location>
</feature>
<gene>
    <name evidence="8" type="ORF">ILUMI_06617</name>
</gene>
<dbReference type="PROSITE" id="PS50157">
    <property type="entry name" value="ZINC_FINGER_C2H2_2"/>
    <property type="match status" value="2"/>
</dbReference>
<dbReference type="Proteomes" id="UP000801492">
    <property type="component" value="Unassembled WGS sequence"/>
</dbReference>
<keyword evidence="4" id="KW-0862">Zinc</keyword>
<dbReference type="GO" id="GO:0005634">
    <property type="term" value="C:nucleus"/>
    <property type="evidence" value="ECO:0007669"/>
    <property type="project" value="TreeGrafter"/>
</dbReference>
<dbReference type="EMBL" id="VTPC01002750">
    <property type="protein sequence ID" value="KAF2899567.1"/>
    <property type="molecule type" value="Genomic_DNA"/>
</dbReference>
<dbReference type="Gene3D" id="3.30.160.60">
    <property type="entry name" value="Classic Zinc Finger"/>
    <property type="match status" value="1"/>
</dbReference>
<evidence type="ECO:0000256" key="1">
    <source>
        <dbReference type="ARBA" id="ARBA00022723"/>
    </source>
</evidence>